<sequence length="105" mass="12292">RMLLGASEARNMTTINVGRSFERIRDETYSALASVSRWLVSPLRIDSPHFFNILPRFISLSSLLRVVRTRWLLHRLFSPLSKVLHLRLQSHSMQMQLEPRSLHVL</sequence>
<keyword evidence="2" id="KW-1185">Reference proteome</keyword>
<reference evidence="1" key="1">
    <citation type="submission" date="2023-10" db="EMBL/GenBank/DDBJ databases">
        <title>Genome assembly of Pristionchus species.</title>
        <authorList>
            <person name="Yoshida K."/>
            <person name="Sommer R.J."/>
        </authorList>
    </citation>
    <scope>NUCLEOTIDE SEQUENCE</scope>
    <source>
        <strain evidence="1">RS5133</strain>
    </source>
</reference>
<accession>A0AAV5W1D1</accession>
<proteinExistence type="predicted"/>
<gene>
    <name evidence="1" type="ORF">PFISCL1PPCAC_17218</name>
</gene>
<dbReference type="EMBL" id="BTSY01000004">
    <property type="protein sequence ID" value="GMT25921.1"/>
    <property type="molecule type" value="Genomic_DNA"/>
</dbReference>
<feature type="non-terminal residue" evidence="1">
    <location>
        <position position="1"/>
    </location>
</feature>
<dbReference type="Proteomes" id="UP001432322">
    <property type="component" value="Unassembled WGS sequence"/>
</dbReference>
<comment type="caution">
    <text evidence="1">The sequence shown here is derived from an EMBL/GenBank/DDBJ whole genome shotgun (WGS) entry which is preliminary data.</text>
</comment>
<evidence type="ECO:0000313" key="1">
    <source>
        <dbReference type="EMBL" id="GMT25921.1"/>
    </source>
</evidence>
<organism evidence="1 2">
    <name type="scientific">Pristionchus fissidentatus</name>
    <dbReference type="NCBI Taxonomy" id="1538716"/>
    <lineage>
        <taxon>Eukaryota</taxon>
        <taxon>Metazoa</taxon>
        <taxon>Ecdysozoa</taxon>
        <taxon>Nematoda</taxon>
        <taxon>Chromadorea</taxon>
        <taxon>Rhabditida</taxon>
        <taxon>Rhabditina</taxon>
        <taxon>Diplogasteromorpha</taxon>
        <taxon>Diplogasteroidea</taxon>
        <taxon>Neodiplogasteridae</taxon>
        <taxon>Pristionchus</taxon>
    </lineage>
</organism>
<name>A0AAV5W1D1_9BILA</name>
<dbReference type="AlphaFoldDB" id="A0AAV5W1D1"/>
<protein>
    <submittedName>
        <fullName evidence="1">Uncharacterized protein</fullName>
    </submittedName>
</protein>
<feature type="non-terminal residue" evidence="1">
    <location>
        <position position="105"/>
    </location>
</feature>
<evidence type="ECO:0000313" key="2">
    <source>
        <dbReference type="Proteomes" id="UP001432322"/>
    </source>
</evidence>